<dbReference type="eggNOG" id="COG1848">
    <property type="taxonomic scope" value="Bacteria"/>
</dbReference>
<dbReference type="RefSeq" id="WP_012469294.1">
    <property type="nucleotide sequence ID" value="NC_010814.1"/>
</dbReference>
<dbReference type="HOGENOM" id="CLU_124456_3_0_7"/>
<dbReference type="KEGG" id="glo:Glov_1224"/>
<dbReference type="STRING" id="398767.Glov_1224"/>
<accession>B3E766</accession>
<sequence length="141" mass="15369">MKILLDTNIVLDLLMDRMPFADAAAELFSKVEDGSATGYLCGTTITTVYYLAAKVVGTPKAQEEIKKLLSLFEVAPVNRHVLQSALAAGFADFEDAVIYEAARHVGAEAIVTRNQKDFKKSKIPVYSAEETIKILALQSSD</sequence>
<feature type="domain" description="PIN" evidence="1">
    <location>
        <begin position="2"/>
        <end position="116"/>
    </location>
</feature>
<dbReference type="EMBL" id="CP001089">
    <property type="protein sequence ID" value="ACD94946.1"/>
    <property type="molecule type" value="Genomic_DNA"/>
</dbReference>
<organism evidence="2 3">
    <name type="scientific">Trichlorobacter lovleyi (strain ATCC BAA-1151 / DSM 17278 / SZ)</name>
    <name type="common">Geobacter lovleyi</name>
    <dbReference type="NCBI Taxonomy" id="398767"/>
    <lineage>
        <taxon>Bacteria</taxon>
        <taxon>Pseudomonadati</taxon>
        <taxon>Thermodesulfobacteriota</taxon>
        <taxon>Desulfuromonadia</taxon>
        <taxon>Geobacterales</taxon>
        <taxon>Geobacteraceae</taxon>
        <taxon>Trichlorobacter</taxon>
    </lineage>
</organism>
<dbReference type="Proteomes" id="UP000002420">
    <property type="component" value="Chromosome"/>
</dbReference>
<evidence type="ECO:0000259" key="1">
    <source>
        <dbReference type="Pfam" id="PF13470"/>
    </source>
</evidence>
<keyword evidence="3" id="KW-1185">Reference proteome</keyword>
<gene>
    <name evidence="2" type="ordered locus">Glov_1224</name>
</gene>
<dbReference type="Pfam" id="PF13470">
    <property type="entry name" value="PIN_3"/>
    <property type="match status" value="1"/>
</dbReference>
<protein>
    <submittedName>
        <fullName evidence="2">PilT protein domain protein</fullName>
    </submittedName>
</protein>
<reference evidence="2 3" key="1">
    <citation type="submission" date="2008-05" db="EMBL/GenBank/DDBJ databases">
        <title>Complete sequence of chromosome of Geobacter lovleyi SZ.</title>
        <authorList>
            <consortium name="US DOE Joint Genome Institute"/>
            <person name="Lucas S."/>
            <person name="Copeland A."/>
            <person name="Lapidus A."/>
            <person name="Glavina del Rio T."/>
            <person name="Dalin E."/>
            <person name="Tice H."/>
            <person name="Bruce D."/>
            <person name="Goodwin L."/>
            <person name="Pitluck S."/>
            <person name="Chertkov O."/>
            <person name="Meincke L."/>
            <person name="Brettin T."/>
            <person name="Detter J.C."/>
            <person name="Han C."/>
            <person name="Tapia R."/>
            <person name="Kuske C.R."/>
            <person name="Schmutz J."/>
            <person name="Larimer F."/>
            <person name="Land M."/>
            <person name="Hauser L."/>
            <person name="Kyrpides N."/>
            <person name="Mikhailova N."/>
            <person name="Sung Y."/>
            <person name="Fletcher K.E."/>
            <person name="Ritalahti K.M."/>
            <person name="Loeffler F.E."/>
            <person name="Richardson P."/>
        </authorList>
    </citation>
    <scope>NUCLEOTIDE SEQUENCE [LARGE SCALE GENOMIC DNA]</scope>
    <source>
        <strain evidence="3">ATCC BAA-1151 / DSM 17278 / SZ</strain>
    </source>
</reference>
<evidence type="ECO:0000313" key="3">
    <source>
        <dbReference type="Proteomes" id="UP000002420"/>
    </source>
</evidence>
<proteinExistence type="predicted"/>
<dbReference type="AlphaFoldDB" id="B3E766"/>
<dbReference type="OrthoDB" id="3232645at2"/>
<name>B3E766_TRIL1</name>
<dbReference type="Gene3D" id="3.40.50.1010">
    <property type="entry name" value="5'-nuclease"/>
    <property type="match status" value="1"/>
</dbReference>
<dbReference type="InterPro" id="IPR029060">
    <property type="entry name" value="PIN-like_dom_sf"/>
</dbReference>
<evidence type="ECO:0000313" key="2">
    <source>
        <dbReference type="EMBL" id="ACD94946.1"/>
    </source>
</evidence>
<dbReference type="SUPFAM" id="SSF88723">
    <property type="entry name" value="PIN domain-like"/>
    <property type="match status" value="1"/>
</dbReference>
<dbReference type="InterPro" id="IPR002716">
    <property type="entry name" value="PIN_dom"/>
</dbReference>